<comment type="caution">
    <text evidence="1">The sequence shown here is derived from an EMBL/GenBank/DDBJ whole genome shotgun (WGS) entry which is preliminary data.</text>
</comment>
<dbReference type="Pfam" id="PF16125">
    <property type="entry name" value="DUF4837"/>
    <property type="match status" value="1"/>
</dbReference>
<proteinExistence type="predicted"/>
<dbReference type="PROSITE" id="PS51257">
    <property type="entry name" value="PROKAR_LIPOPROTEIN"/>
    <property type="match status" value="1"/>
</dbReference>
<accession>A0ABX0I8X7</accession>
<dbReference type="InterPro" id="IPR032286">
    <property type="entry name" value="DUF4837"/>
</dbReference>
<gene>
    <name evidence="1" type="ORF">G4L40_01990</name>
</gene>
<evidence type="ECO:0000313" key="2">
    <source>
        <dbReference type="Proteomes" id="UP000761423"/>
    </source>
</evidence>
<dbReference type="RefSeq" id="WP_166235477.1">
    <property type="nucleotide sequence ID" value="NZ_JAAJBV010000001.1"/>
</dbReference>
<dbReference type="Proteomes" id="UP000761423">
    <property type="component" value="Unassembled WGS sequence"/>
</dbReference>
<dbReference type="EMBL" id="JAAJBV010000001">
    <property type="protein sequence ID" value="NHM03469.1"/>
    <property type="molecule type" value="Genomic_DNA"/>
</dbReference>
<sequence length="326" mass="37515">MKPVLVLLITFFSLFSCVEKSGEESIASDSSFGEINSITIVVDDNLWNGEIGDTIRKKLAAPVDGLPQEEPLFTLNQYPTKVFEGTVKKNRNIVVIKKGNEVSFEHKENIFANPQQVFYLTATSNEEIVKLLEQKSGEIIKFLKESEIIENQSRIIKTPISDQIIQERFKVKMAIRNNYKYEIVSKKFLWIRRELPTGYNSLLVYDVPISIIEKDNNIVNNIIAVRDSLGKKYIHGTFGKTWMITETAYSPYFLQTKIDNKVAFETKGTWQLKNDFMAGPFINYAIKDKKNNRYLILDGFTYNPSKAKRDLVFELESMMKSVIFTP</sequence>
<reference evidence="1 2" key="1">
    <citation type="submission" date="2020-02" db="EMBL/GenBank/DDBJ databases">
        <authorList>
            <person name="Chen W.-M."/>
        </authorList>
    </citation>
    <scope>NUCLEOTIDE SEQUENCE [LARGE SCALE GENOMIC DNA]</scope>
    <source>
        <strain evidence="1 2">TWA-26</strain>
    </source>
</reference>
<protein>
    <submittedName>
        <fullName evidence="1">DUF4837 family protein</fullName>
    </submittedName>
</protein>
<organism evidence="1 2">
    <name type="scientific">Flavobacterium celericrescens</name>
    <dbReference type="NCBI Taxonomy" id="2709780"/>
    <lineage>
        <taxon>Bacteria</taxon>
        <taxon>Pseudomonadati</taxon>
        <taxon>Bacteroidota</taxon>
        <taxon>Flavobacteriia</taxon>
        <taxon>Flavobacteriales</taxon>
        <taxon>Flavobacteriaceae</taxon>
        <taxon>Flavobacterium</taxon>
    </lineage>
</organism>
<name>A0ABX0I8X7_9FLAO</name>
<keyword evidence="2" id="KW-1185">Reference proteome</keyword>
<evidence type="ECO:0000313" key="1">
    <source>
        <dbReference type="EMBL" id="NHM03469.1"/>
    </source>
</evidence>